<reference evidence="3" key="1">
    <citation type="journal article" date="2019" name="Int. J. Syst. Evol. Microbiol.">
        <title>The Global Catalogue of Microorganisms (GCM) 10K type strain sequencing project: providing services to taxonomists for standard genome sequencing and annotation.</title>
        <authorList>
            <consortium name="The Broad Institute Genomics Platform"/>
            <consortium name="The Broad Institute Genome Sequencing Center for Infectious Disease"/>
            <person name="Wu L."/>
            <person name="Ma J."/>
        </authorList>
    </citation>
    <scope>NUCLEOTIDE SEQUENCE [LARGE SCALE GENOMIC DNA]</scope>
    <source>
        <strain evidence="3">JCM 16925</strain>
    </source>
</reference>
<dbReference type="EMBL" id="BAAAZY010000033">
    <property type="protein sequence ID" value="GAA4087977.1"/>
    <property type="molecule type" value="Genomic_DNA"/>
</dbReference>
<feature type="compositionally biased region" description="Gly residues" evidence="1">
    <location>
        <begin position="102"/>
        <end position="111"/>
    </location>
</feature>
<evidence type="ECO:0000313" key="3">
    <source>
        <dbReference type="Proteomes" id="UP001499984"/>
    </source>
</evidence>
<feature type="region of interest" description="Disordered" evidence="1">
    <location>
        <begin position="96"/>
        <end position="121"/>
    </location>
</feature>
<evidence type="ECO:0000313" key="2">
    <source>
        <dbReference type="EMBL" id="GAA4087977.1"/>
    </source>
</evidence>
<name>A0ABP7WFE5_9ACTN</name>
<proteinExistence type="predicted"/>
<sequence length="146" mass="15426">MFRLTAFGAPGKGSFGRGYAGIIPIPGRSYVDDLEKCHGRGRPILVGVFHEFAGRPKLHRAACLVNVPPVPADSLAGAAPVRDVIDRFGWASSHLTQETGGRIRGPRGGQQGPPNRGGKLRWGRRSWQVGSICPIASATARSCGSA</sequence>
<accession>A0ABP7WFE5</accession>
<evidence type="ECO:0000256" key="1">
    <source>
        <dbReference type="SAM" id="MobiDB-lite"/>
    </source>
</evidence>
<comment type="caution">
    <text evidence="2">The sequence shown here is derived from an EMBL/GenBank/DDBJ whole genome shotgun (WGS) entry which is preliminary data.</text>
</comment>
<keyword evidence="3" id="KW-1185">Reference proteome</keyword>
<organism evidence="2 3">
    <name type="scientific">Streptomyces shaanxiensis</name>
    <dbReference type="NCBI Taxonomy" id="653357"/>
    <lineage>
        <taxon>Bacteria</taxon>
        <taxon>Bacillati</taxon>
        <taxon>Actinomycetota</taxon>
        <taxon>Actinomycetes</taxon>
        <taxon>Kitasatosporales</taxon>
        <taxon>Streptomycetaceae</taxon>
        <taxon>Streptomyces</taxon>
    </lineage>
</organism>
<gene>
    <name evidence="2" type="ORF">GCM10022233_83800</name>
</gene>
<protein>
    <submittedName>
        <fullName evidence="2">Uncharacterized protein</fullName>
    </submittedName>
</protein>
<dbReference type="Proteomes" id="UP001499984">
    <property type="component" value="Unassembled WGS sequence"/>
</dbReference>